<organism evidence="1 2">
    <name type="scientific">Euroglyphus maynei</name>
    <name type="common">Mayne's house dust mite</name>
    <dbReference type="NCBI Taxonomy" id="6958"/>
    <lineage>
        <taxon>Eukaryota</taxon>
        <taxon>Metazoa</taxon>
        <taxon>Ecdysozoa</taxon>
        <taxon>Arthropoda</taxon>
        <taxon>Chelicerata</taxon>
        <taxon>Arachnida</taxon>
        <taxon>Acari</taxon>
        <taxon>Acariformes</taxon>
        <taxon>Sarcoptiformes</taxon>
        <taxon>Astigmata</taxon>
        <taxon>Psoroptidia</taxon>
        <taxon>Analgoidea</taxon>
        <taxon>Pyroglyphidae</taxon>
        <taxon>Pyroglyphinae</taxon>
        <taxon>Euroglyphus</taxon>
    </lineage>
</organism>
<dbReference type="EMBL" id="MUJZ01002582">
    <property type="protein sequence ID" value="OTF83690.1"/>
    <property type="molecule type" value="Genomic_DNA"/>
</dbReference>
<protein>
    <submittedName>
        <fullName evidence="1">Uncharacterized protein</fullName>
    </submittedName>
</protein>
<gene>
    <name evidence="1" type="ORF">BLA29_012890</name>
</gene>
<evidence type="ECO:0000313" key="2">
    <source>
        <dbReference type="Proteomes" id="UP000194236"/>
    </source>
</evidence>
<keyword evidence="2" id="KW-1185">Reference proteome</keyword>
<comment type="caution">
    <text evidence="1">The sequence shown here is derived from an EMBL/GenBank/DDBJ whole genome shotgun (WGS) entry which is preliminary data.</text>
</comment>
<dbReference type="Proteomes" id="UP000194236">
    <property type="component" value="Unassembled WGS sequence"/>
</dbReference>
<accession>A0A1Y3BRW4</accession>
<reference evidence="1 2" key="1">
    <citation type="submission" date="2017-03" db="EMBL/GenBank/DDBJ databases">
        <title>Genome Survey of Euroglyphus maynei.</title>
        <authorList>
            <person name="Arlian L.G."/>
            <person name="Morgan M.S."/>
            <person name="Rider S.D."/>
        </authorList>
    </citation>
    <scope>NUCLEOTIDE SEQUENCE [LARGE SCALE GENOMIC DNA]</scope>
    <source>
        <strain evidence="1">Arlian Lab</strain>
        <tissue evidence="1">Whole body</tissue>
    </source>
</reference>
<proteinExistence type="predicted"/>
<name>A0A1Y3BRW4_EURMA</name>
<evidence type="ECO:0000313" key="1">
    <source>
        <dbReference type="EMBL" id="OTF83690.1"/>
    </source>
</evidence>
<sequence>MHEFIPGNTRFRRSGLPRSSSLLLLLLSPSSSEFNKSFRLDEEILANLAQKSACSSDEEIDLRQY</sequence>
<dbReference type="AlphaFoldDB" id="A0A1Y3BRW4"/>